<name>A0A8B8KSN8_ABRPR</name>
<dbReference type="KEGG" id="aprc:113858444"/>
<feature type="domain" description="NADP-dependent oxidoreductase" evidence="1">
    <location>
        <begin position="19"/>
        <end position="286"/>
    </location>
</feature>
<dbReference type="Proteomes" id="UP000694853">
    <property type="component" value="Unplaced"/>
</dbReference>
<dbReference type="FunFam" id="3.20.20.100:FF:000011">
    <property type="entry name" value="Aldo/keto reductase"/>
    <property type="match status" value="1"/>
</dbReference>
<protein>
    <submittedName>
        <fullName evidence="3">L-galactose dehydrogenase</fullName>
    </submittedName>
</protein>
<organism evidence="2 3">
    <name type="scientific">Abrus precatorius</name>
    <name type="common">Indian licorice</name>
    <name type="synonym">Glycine abrus</name>
    <dbReference type="NCBI Taxonomy" id="3816"/>
    <lineage>
        <taxon>Eukaryota</taxon>
        <taxon>Viridiplantae</taxon>
        <taxon>Streptophyta</taxon>
        <taxon>Embryophyta</taxon>
        <taxon>Tracheophyta</taxon>
        <taxon>Spermatophyta</taxon>
        <taxon>Magnoliopsida</taxon>
        <taxon>eudicotyledons</taxon>
        <taxon>Gunneridae</taxon>
        <taxon>Pentapetalae</taxon>
        <taxon>rosids</taxon>
        <taxon>fabids</taxon>
        <taxon>Fabales</taxon>
        <taxon>Fabaceae</taxon>
        <taxon>Papilionoideae</taxon>
        <taxon>50 kb inversion clade</taxon>
        <taxon>NPAAA clade</taxon>
        <taxon>indigoferoid/millettioid clade</taxon>
        <taxon>Abreae</taxon>
        <taxon>Abrus</taxon>
    </lineage>
</organism>
<evidence type="ECO:0000313" key="2">
    <source>
        <dbReference type="Proteomes" id="UP000694853"/>
    </source>
</evidence>
<reference evidence="3" key="2">
    <citation type="submission" date="2025-08" db="UniProtKB">
        <authorList>
            <consortium name="RefSeq"/>
        </authorList>
    </citation>
    <scope>IDENTIFICATION</scope>
    <source>
        <tissue evidence="3">Young leaves</tissue>
    </source>
</reference>
<dbReference type="PANTHER" id="PTHR42686:SF1">
    <property type="entry name" value="GH17980P-RELATED"/>
    <property type="match status" value="1"/>
</dbReference>
<dbReference type="PANTHER" id="PTHR42686">
    <property type="entry name" value="GH17980P-RELATED"/>
    <property type="match status" value="1"/>
</dbReference>
<evidence type="ECO:0000259" key="1">
    <source>
        <dbReference type="Pfam" id="PF00248"/>
    </source>
</evidence>
<dbReference type="GO" id="GO:0010349">
    <property type="term" value="F:L-galactose dehydrogenase activity"/>
    <property type="evidence" value="ECO:0007669"/>
    <property type="project" value="InterPro"/>
</dbReference>
<sequence>MRKMELRELGRTGLKLSSVGFGASPLGNVFGTVSEEQAIASVRLAFQSGINFFDTSPYYGGTLSEKMLGKALKALAVPRTEYVVATKCGRYKEGFDFSAERVTRSIEESLERLQLDYVDILQCHDIEFGSLDQIVNETIPALQKLKEAGKTRFIGITGLPLGIYSYVLDRVPPGTLDVVLSYCHHCINDSTLEGLIPYLKAKGVGIINASPLAMGLLTEAGPPQWHPASPELKSACQAAATYCKEKGKNISKLAMQYSLLNKEITSVLVGMKSVEQVEENVAAARELATSGIDEEALSEVEVILKPIKNQSWPSGIQQS</sequence>
<dbReference type="InterPro" id="IPR020471">
    <property type="entry name" value="AKR"/>
</dbReference>
<dbReference type="RefSeq" id="XP_027346906.1">
    <property type="nucleotide sequence ID" value="XM_027491105.1"/>
</dbReference>
<reference evidence="2" key="1">
    <citation type="journal article" date="2019" name="Toxins">
        <title>Detection of Abrin-Like and Prepropulchellin-Like Toxin Genes and Transcripts Using Whole Genome Sequencing and Full-Length Transcript Sequencing of Abrus precatorius.</title>
        <authorList>
            <person name="Hovde B.T."/>
            <person name="Daligault H.E."/>
            <person name="Hanschen E.R."/>
            <person name="Kunde Y.A."/>
            <person name="Johnson M.B."/>
            <person name="Starkenburg S.R."/>
            <person name="Johnson S.L."/>
        </authorList>
    </citation>
    <scope>NUCLEOTIDE SEQUENCE [LARGE SCALE GENOMIC DNA]</scope>
</reference>
<keyword evidence="2" id="KW-1185">Reference proteome</keyword>
<accession>A0A8B8KSN8</accession>
<dbReference type="AlphaFoldDB" id="A0A8B8KSN8"/>
<dbReference type="CDD" id="cd19163">
    <property type="entry name" value="AKR_galDH"/>
    <property type="match status" value="1"/>
</dbReference>
<gene>
    <name evidence="3" type="primary">LOC113858444</name>
</gene>
<dbReference type="GO" id="GO:0019853">
    <property type="term" value="P:L-ascorbic acid biosynthetic process"/>
    <property type="evidence" value="ECO:0007669"/>
    <property type="project" value="TreeGrafter"/>
</dbReference>
<dbReference type="SUPFAM" id="SSF51430">
    <property type="entry name" value="NAD(P)-linked oxidoreductase"/>
    <property type="match status" value="1"/>
</dbReference>
<dbReference type="Pfam" id="PF00248">
    <property type="entry name" value="Aldo_ket_red"/>
    <property type="match status" value="1"/>
</dbReference>
<dbReference type="InterPro" id="IPR044479">
    <property type="entry name" value="LGALDH-like"/>
</dbReference>
<dbReference type="InterPro" id="IPR036812">
    <property type="entry name" value="NAD(P)_OxRdtase_dom_sf"/>
</dbReference>
<dbReference type="Gene3D" id="3.20.20.100">
    <property type="entry name" value="NADP-dependent oxidoreductase domain"/>
    <property type="match status" value="1"/>
</dbReference>
<dbReference type="InterPro" id="IPR023210">
    <property type="entry name" value="NADP_OxRdtase_dom"/>
</dbReference>
<dbReference type="GeneID" id="113858444"/>
<proteinExistence type="predicted"/>
<evidence type="ECO:0000313" key="3">
    <source>
        <dbReference type="RefSeq" id="XP_027346906.1"/>
    </source>
</evidence>
<dbReference type="GO" id="GO:0005829">
    <property type="term" value="C:cytosol"/>
    <property type="evidence" value="ECO:0007669"/>
    <property type="project" value="TreeGrafter"/>
</dbReference>
<dbReference type="OrthoDB" id="48988at2759"/>